<protein>
    <recommendedName>
        <fullName evidence="2">Peptidase A2 domain-containing protein</fullName>
    </recommendedName>
</protein>
<dbReference type="GO" id="GO:0006508">
    <property type="term" value="P:proteolysis"/>
    <property type="evidence" value="ECO:0007669"/>
    <property type="project" value="InterPro"/>
</dbReference>
<dbReference type="STRING" id="1797724.A3A48_01650"/>
<dbReference type="PROSITE" id="PS50175">
    <property type="entry name" value="ASP_PROT_RETROV"/>
    <property type="match status" value="1"/>
</dbReference>
<dbReference type="InterPro" id="IPR001995">
    <property type="entry name" value="Peptidase_A2_cat"/>
</dbReference>
<reference evidence="3 4" key="1">
    <citation type="journal article" date="2016" name="Nat. Commun.">
        <title>Thousands of microbial genomes shed light on interconnected biogeochemical processes in an aquifer system.</title>
        <authorList>
            <person name="Anantharaman K."/>
            <person name="Brown C.T."/>
            <person name="Hug L.A."/>
            <person name="Sharon I."/>
            <person name="Castelle C.J."/>
            <person name="Probst A.J."/>
            <person name="Thomas B.C."/>
            <person name="Singh A."/>
            <person name="Wilkins M.J."/>
            <person name="Karaoz U."/>
            <person name="Brodie E.L."/>
            <person name="Williams K.H."/>
            <person name="Hubbard S.S."/>
            <person name="Banfield J.F."/>
        </authorList>
    </citation>
    <scope>NUCLEOTIDE SEQUENCE [LARGE SCALE GENOMIC DNA]</scope>
</reference>
<dbReference type="SUPFAM" id="SSF50630">
    <property type="entry name" value="Acid proteases"/>
    <property type="match status" value="1"/>
</dbReference>
<sequence length="140" mass="16023">MRDYKFYYLPVAQKDKNGKVFYMPKPIIDVGINYKRGSPIIIKTLIDSGADHNFLPAFLGEILKIPIRKGRKQIITGIGGIRIESFYHDGIGIFIEGHKIKTDAHFSYNQQISLLGQNGFFDKCSKIVFNRREEEVIVTV</sequence>
<keyword evidence="1" id="KW-0378">Hydrolase</keyword>
<proteinExistence type="predicted"/>
<comment type="caution">
    <text evidence="3">The sequence shown here is derived from an EMBL/GenBank/DDBJ whole genome shotgun (WGS) entry which is preliminary data.</text>
</comment>
<evidence type="ECO:0000259" key="2">
    <source>
        <dbReference type="PROSITE" id="PS50175"/>
    </source>
</evidence>
<dbReference type="Proteomes" id="UP000178336">
    <property type="component" value="Unassembled WGS sequence"/>
</dbReference>
<dbReference type="AlphaFoldDB" id="A0A1F5GTT2"/>
<feature type="domain" description="Peptidase A2" evidence="2">
    <location>
        <begin position="42"/>
        <end position="80"/>
    </location>
</feature>
<dbReference type="Gene3D" id="2.40.70.10">
    <property type="entry name" value="Acid Proteases"/>
    <property type="match status" value="1"/>
</dbReference>
<accession>A0A1F5GTT2</accession>
<gene>
    <name evidence="3" type="ORF">A3A48_01650</name>
</gene>
<evidence type="ECO:0000256" key="1">
    <source>
        <dbReference type="ARBA" id="ARBA00022801"/>
    </source>
</evidence>
<evidence type="ECO:0000313" key="3">
    <source>
        <dbReference type="EMBL" id="OGD95296.1"/>
    </source>
</evidence>
<dbReference type="EMBL" id="MFBN01000020">
    <property type="protein sequence ID" value="OGD95296.1"/>
    <property type="molecule type" value="Genomic_DNA"/>
</dbReference>
<dbReference type="GO" id="GO:0004190">
    <property type="term" value="F:aspartic-type endopeptidase activity"/>
    <property type="evidence" value="ECO:0007669"/>
    <property type="project" value="InterPro"/>
</dbReference>
<dbReference type="InterPro" id="IPR021109">
    <property type="entry name" value="Peptidase_aspartic_dom_sf"/>
</dbReference>
<evidence type="ECO:0000313" key="4">
    <source>
        <dbReference type="Proteomes" id="UP000178336"/>
    </source>
</evidence>
<organism evidence="3 4">
    <name type="scientific">Candidatus Curtissbacteria bacterium RIFCSPLOWO2_01_FULL_37_9</name>
    <dbReference type="NCBI Taxonomy" id="1797724"/>
    <lineage>
        <taxon>Bacteria</taxon>
        <taxon>Candidatus Curtissiibacteriota</taxon>
    </lineage>
</organism>
<name>A0A1F5GTT2_9BACT</name>